<dbReference type="SUPFAM" id="SSF109604">
    <property type="entry name" value="HD-domain/PDEase-like"/>
    <property type="match status" value="1"/>
</dbReference>
<sequence>MNLIPITTMMTIKNITGNCSNILHSDKCVSLPFHNFAHTQEVIDNVFLISNTIGMKPEDADLIAIAACFHDTGFSENYEGHEEVSKRLAAQYMEKANFTKTEIERVLSCIEATKMPQNPHDIYGEILCDADLFHLGTPNFFYRNMLLRKEWELFRGIAMTDDTWLLHNIAFLEEHRFKTTYGKEVLEKGKQENLKKLKQLIR</sequence>
<gene>
    <name evidence="2" type="ORF">QCQ61_10965</name>
</gene>
<dbReference type="EMBL" id="CP122379">
    <property type="protein sequence ID" value="WGF91728.1"/>
    <property type="molecule type" value="Genomic_DNA"/>
</dbReference>
<proteinExistence type="predicted"/>
<dbReference type="Pfam" id="PF01966">
    <property type="entry name" value="HD"/>
    <property type="match status" value="1"/>
</dbReference>
<accession>A0ABY8KQJ0</accession>
<organism evidence="2 3">
    <name type="scientific">Aequorivita marisscotiae</name>
    <dbReference type="NCBI Taxonomy" id="3040348"/>
    <lineage>
        <taxon>Bacteria</taxon>
        <taxon>Pseudomonadati</taxon>
        <taxon>Bacteroidota</taxon>
        <taxon>Flavobacteriia</taxon>
        <taxon>Flavobacteriales</taxon>
        <taxon>Flavobacteriaceae</taxon>
        <taxon>Aequorivita</taxon>
    </lineage>
</organism>
<protein>
    <submittedName>
        <fullName evidence="2">HD domain-containing protein</fullName>
    </submittedName>
</protein>
<evidence type="ECO:0000259" key="1">
    <source>
        <dbReference type="SMART" id="SM00471"/>
    </source>
</evidence>
<dbReference type="Gene3D" id="1.10.3210.10">
    <property type="entry name" value="Hypothetical protein af1432"/>
    <property type="match status" value="1"/>
</dbReference>
<name>A0ABY8KQJ0_9FLAO</name>
<reference evidence="2 3" key="1">
    <citation type="submission" date="2023-04" db="EMBL/GenBank/DDBJ databases">
        <title>Taxonomic identification of the Arctic strain Aequorivita sp. nov. and transcriptomic analysis in response to temperature stress.</title>
        <authorList>
            <person name="Liu W."/>
            <person name="Cong B."/>
            <person name="Lin J."/>
        </authorList>
    </citation>
    <scope>NUCLEOTIDE SEQUENCE [LARGE SCALE GENOMIC DNA]</scope>
    <source>
        <strain evidence="2 3">Ant34-E75</strain>
    </source>
</reference>
<feature type="domain" description="HD/PDEase" evidence="1">
    <location>
        <begin position="31"/>
        <end position="145"/>
    </location>
</feature>
<evidence type="ECO:0000313" key="2">
    <source>
        <dbReference type="EMBL" id="WGF91728.1"/>
    </source>
</evidence>
<dbReference type="RefSeq" id="WP_279447691.1">
    <property type="nucleotide sequence ID" value="NZ_CP122379.1"/>
</dbReference>
<dbReference type="InterPro" id="IPR006674">
    <property type="entry name" value="HD_domain"/>
</dbReference>
<evidence type="ECO:0000313" key="3">
    <source>
        <dbReference type="Proteomes" id="UP001238523"/>
    </source>
</evidence>
<keyword evidence="3" id="KW-1185">Reference proteome</keyword>
<dbReference type="Proteomes" id="UP001238523">
    <property type="component" value="Chromosome"/>
</dbReference>
<dbReference type="InterPro" id="IPR003607">
    <property type="entry name" value="HD/PDEase_dom"/>
</dbReference>
<dbReference type="SMART" id="SM00471">
    <property type="entry name" value="HDc"/>
    <property type="match status" value="1"/>
</dbReference>
<dbReference type="CDD" id="cd00077">
    <property type="entry name" value="HDc"/>
    <property type="match status" value="1"/>
</dbReference>